<keyword evidence="2" id="KW-0012">Acyltransferase</keyword>
<evidence type="ECO:0000256" key="1">
    <source>
        <dbReference type="ARBA" id="ARBA00022679"/>
    </source>
</evidence>
<dbReference type="PROSITE" id="PS51186">
    <property type="entry name" value="GNAT"/>
    <property type="match status" value="1"/>
</dbReference>
<dbReference type="GO" id="GO:0016747">
    <property type="term" value="F:acyltransferase activity, transferring groups other than amino-acyl groups"/>
    <property type="evidence" value="ECO:0007669"/>
    <property type="project" value="InterPro"/>
</dbReference>
<keyword evidence="5" id="KW-1185">Reference proteome</keyword>
<name>A0A7X6I9J0_9BACT</name>
<dbReference type="CDD" id="cd04301">
    <property type="entry name" value="NAT_SF"/>
    <property type="match status" value="1"/>
</dbReference>
<protein>
    <submittedName>
        <fullName evidence="4">GNAT family N-acetyltransferase</fullName>
    </submittedName>
</protein>
<reference evidence="4 5" key="1">
    <citation type="journal article" date="2020" name="Nature">
        <title>Bacterial chemolithoautotrophy via manganese oxidation.</title>
        <authorList>
            <person name="Yu H."/>
            <person name="Leadbetter J.R."/>
        </authorList>
    </citation>
    <scope>NUCLEOTIDE SEQUENCE [LARGE SCALE GENOMIC DNA]</scope>
    <source>
        <strain evidence="4 5">Mn-1</strain>
    </source>
</reference>
<dbReference type="PANTHER" id="PTHR43877">
    <property type="entry name" value="AMINOALKYLPHOSPHONATE N-ACETYLTRANSFERASE-RELATED-RELATED"/>
    <property type="match status" value="1"/>
</dbReference>
<feature type="domain" description="N-acetyltransferase" evidence="3">
    <location>
        <begin position="3"/>
        <end position="158"/>
    </location>
</feature>
<dbReference type="SUPFAM" id="SSF55729">
    <property type="entry name" value="Acyl-CoA N-acyltransferases (Nat)"/>
    <property type="match status" value="1"/>
</dbReference>
<gene>
    <name evidence="4" type="ORF">MNODULE_01730</name>
</gene>
<evidence type="ECO:0000259" key="3">
    <source>
        <dbReference type="PROSITE" id="PS51186"/>
    </source>
</evidence>
<comment type="caution">
    <text evidence="4">The sequence shown here is derived from an EMBL/GenBank/DDBJ whole genome shotgun (WGS) entry which is preliminary data.</text>
</comment>
<dbReference type="AlphaFoldDB" id="A0A7X6I9J0"/>
<keyword evidence="1 4" id="KW-0808">Transferase</keyword>
<dbReference type="InterPro" id="IPR000182">
    <property type="entry name" value="GNAT_dom"/>
</dbReference>
<proteinExistence type="predicted"/>
<dbReference type="Gene3D" id="3.40.630.30">
    <property type="match status" value="1"/>
</dbReference>
<dbReference type="Pfam" id="PF00583">
    <property type="entry name" value="Acetyltransf_1"/>
    <property type="match status" value="1"/>
</dbReference>
<dbReference type="InterPro" id="IPR050832">
    <property type="entry name" value="Bact_Acetyltransf"/>
</dbReference>
<dbReference type="RefSeq" id="WP_168057769.1">
    <property type="nucleotide sequence ID" value="NZ_VTOW01000001.1"/>
</dbReference>
<dbReference type="Proteomes" id="UP000534783">
    <property type="component" value="Unassembled WGS sequence"/>
</dbReference>
<evidence type="ECO:0000313" key="4">
    <source>
        <dbReference type="EMBL" id="NKE69471.1"/>
    </source>
</evidence>
<accession>A0A7X6I9J0</accession>
<sequence>MTIRIKKASPEEAEQIALMVKRLTDEIIDAIGEKPFNIDLAETSARCRRFLEQELYAVYRAIDSESDEPLGFIALCESHALYAEGAFGIIQELYVDPAHRARGIGRRLVEAAMNHGRKRGWKRLEVCTPPLPQFAGTVQFYERQRFDVTGGRKMKVLF</sequence>
<evidence type="ECO:0000313" key="5">
    <source>
        <dbReference type="Proteomes" id="UP000534783"/>
    </source>
</evidence>
<dbReference type="EMBL" id="VTOW01000001">
    <property type="protein sequence ID" value="NKE69471.1"/>
    <property type="molecule type" value="Genomic_DNA"/>
</dbReference>
<organism evidence="4 5">
    <name type="scientific">Candidatus Manganitrophus noduliformans</name>
    <dbReference type="NCBI Taxonomy" id="2606439"/>
    <lineage>
        <taxon>Bacteria</taxon>
        <taxon>Pseudomonadati</taxon>
        <taxon>Nitrospirota</taxon>
        <taxon>Nitrospiria</taxon>
        <taxon>Candidatus Troglogloeales</taxon>
        <taxon>Candidatus Manganitrophaceae</taxon>
        <taxon>Candidatus Manganitrophus</taxon>
    </lineage>
</organism>
<dbReference type="InterPro" id="IPR016181">
    <property type="entry name" value="Acyl_CoA_acyltransferase"/>
</dbReference>
<evidence type="ECO:0000256" key="2">
    <source>
        <dbReference type="ARBA" id="ARBA00023315"/>
    </source>
</evidence>